<evidence type="ECO:0000313" key="1">
    <source>
        <dbReference type="EMBL" id="HIX74504.1"/>
    </source>
</evidence>
<organism evidence="1 2">
    <name type="scientific">Candidatus Parabacteroides intestinipullorum</name>
    <dbReference type="NCBI Taxonomy" id="2838723"/>
    <lineage>
        <taxon>Bacteria</taxon>
        <taxon>Pseudomonadati</taxon>
        <taxon>Bacteroidota</taxon>
        <taxon>Bacteroidia</taxon>
        <taxon>Bacteroidales</taxon>
        <taxon>Tannerellaceae</taxon>
        <taxon>Parabacteroides</taxon>
    </lineage>
</organism>
<reference evidence="1" key="1">
    <citation type="journal article" date="2021" name="PeerJ">
        <title>Extensive microbial diversity within the chicken gut microbiome revealed by metagenomics and culture.</title>
        <authorList>
            <person name="Gilroy R."/>
            <person name="Ravi A."/>
            <person name="Getino M."/>
            <person name="Pursley I."/>
            <person name="Horton D.L."/>
            <person name="Alikhan N.F."/>
            <person name="Baker D."/>
            <person name="Gharbi K."/>
            <person name="Hall N."/>
            <person name="Watson M."/>
            <person name="Adriaenssens E.M."/>
            <person name="Foster-Nyarko E."/>
            <person name="Jarju S."/>
            <person name="Secka A."/>
            <person name="Antonio M."/>
            <person name="Oren A."/>
            <person name="Chaudhuri R.R."/>
            <person name="La Ragione R."/>
            <person name="Hildebrand F."/>
            <person name="Pallen M.J."/>
        </authorList>
    </citation>
    <scope>NUCLEOTIDE SEQUENCE</scope>
    <source>
        <strain evidence="1">ChiGjej6B6-14162</strain>
    </source>
</reference>
<evidence type="ECO:0000313" key="2">
    <source>
        <dbReference type="Proteomes" id="UP000886740"/>
    </source>
</evidence>
<dbReference type="EMBL" id="DXEL01000042">
    <property type="protein sequence ID" value="HIX74504.1"/>
    <property type="molecule type" value="Genomic_DNA"/>
</dbReference>
<dbReference type="InterPro" id="IPR025348">
    <property type="entry name" value="DUF4252"/>
</dbReference>
<comment type="caution">
    <text evidence="1">The sequence shown here is derived from an EMBL/GenBank/DDBJ whole genome shotgun (WGS) entry which is preliminary data.</text>
</comment>
<gene>
    <name evidence="1" type="ORF">H9977_05680</name>
</gene>
<protein>
    <submittedName>
        <fullName evidence="1">DUF4252 domain-containing protein</fullName>
    </submittedName>
</protein>
<name>A0A9D2BGL1_9BACT</name>
<dbReference type="Proteomes" id="UP000886740">
    <property type="component" value="Unassembled WGS sequence"/>
</dbReference>
<accession>A0A9D2BGL1</accession>
<dbReference type="Pfam" id="PF14060">
    <property type="entry name" value="DUF4252"/>
    <property type="match status" value="1"/>
</dbReference>
<reference evidence="1" key="2">
    <citation type="submission" date="2021-04" db="EMBL/GenBank/DDBJ databases">
        <authorList>
            <person name="Gilroy R."/>
        </authorList>
    </citation>
    <scope>NUCLEOTIDE SEQUENCE</scope>
    <source>
        <strain evidence="1">ChiGjej6B6-14162</strain>
    </source>
</reference>
<sequence>MKRLMILILLLLPLQYGKGQNLEQFFRTYHKEQDVDAIHIGNITMKLAGLFTETLGVNGIEVLDFDEATETLRQRFQDEVKSFKDPEFETLLTENDKEDHTKILVKIKDEIIRELVIFQTGSDCSFIRIKGKIKPSDIERVINEQEKDGN</sequence>
<dbReference type="AlphaFoldDB" id="A0A9D2BGL1"/>
<proteinExistence type="predicted"/>